<reference evidence="6" key="1">
    <citation type="journal article" date="2020" name="mSystems">
        <title>Genome- and Community-Level Interaction Insights into Carbon Utilization and Element Cycling Functions of Hydrothermarchaeota in Hydrothermal Sediment.</title>
        <authorList>
            <person name="Zhou Z."/>
            <person name="Liu Y."/>
            <person name="Xu W."/>
            <person name="Pan J."/>
            <person name="Luo Z.H."/>
            <person name="Li M."/>
        </authorList>
    </citation>
    <scope>NUCLEOTIDE SEQUENCE [LARGE SCALE GENOMIC DNA]</scope>
    <source>
        <strain evidence="6">HyVt-96</strain>
    </source>
</reference>
<dbReference type="Proteomes" id="UP000886050">
    <property type="component" value="Unassembled WGS sequence"/>
</dbReference>
<accession>A0A7V5HMJ5</accession>
<dbReference type="AlphaFoldDB" id="A0A7V5HMJ5"/>
<dbReference type="NCBIfam" id="TIGR00044">
    <property type="entry name" value="YggS family pyridoxal phosphate-dependent enzyme"/>
    <property type="match status" value="1"/>
</dbReference>
<proteinExistence type="inferred from homology"/>
<evidence type="ECO:0000313" key="6">
    <source>
        <dbReference type="EMBL" id="HHF52883.1"/>
    </source>
</evidence>
<dbReference type="PIRSF" id="PIRSF004848">
    <property type="entry name" value="YBL036c_PLPDEIII"/>
    <property type="match status" value="1"/>
</dbReference>
<dbReference type="PANTHER" id="PTHR10146">
    <property type="entry name" value="PROLINE SYNTHETASE CO-TRANSCRIBED BACTERIAL HOMOLOG PROTEIN"/>
    <property type="match status" value="1"/>
</dbReference>
<dbReference type="InterPro" id="IPR001608">
    <property type="entry name" value="Ala_racemase_N"/>
</dbReference>
<dbReference type="InterPro" id="IPR011078">
    <property type="entry name" value="PyrdxlP_homeostasis"/>
</dbReference>
<dbReference type="SUPFAM" id="SSF51419">
    <property type="entry name" value="PLP-binding barrel"/>
    <property type="match status" value="1"/>
</dbReference>
<dbReference type="GO" id="GO:0030170">
    <property type="term" value="F:pyridoxal phosphate binding"/>
    <property type="evidence" value="ECO:0007669"/>
    <property type="project" value="UniProtKB-UniRule"/>
</dbReference>
<comment type="cofactor">
    <cofactor evidence="3">
        <name>pyridoxal 5'-phosphate</name>
        <dbReference type="ChEBI" id="CHEBI:597326"/>
    </cofactor>
</comment>
<sequence>MSIKERVESLILKVEEIKNRCGRKDEIVIEGVTKGVDLDRIIEAYHAGIKVMGENRVQEAREKIPELNLDIEWHLIGHLQRNKVKYAVKLFKMIESVDSVELAREINKRAPSKMNILVEVNTSGESQKFGVSPEGLSYLIDEILKMDKLVLKGLMTVGPYPVEEKKTRKAFALLRELRDKTEQKFKIKLPILSMGMTEDYEYAIIEGSTLLRIGRGIFGERR</sequence>
<dbReference type="HAMAP" id="MF_02087">
    <property type="entry name" value="PLP_homeostasis"/>
    <property type="match status" value="1"/>
</dbReference>
<evidence type="ECO:0000256" key="3">
    <source>
        <dbReference type="PIRSR" id="PIRSR004848-1"/>
    </source>
</evidence>
<evidence type="ECO:0000256" key="4">
    <source>
        <dbReference type="RuleBase" id="RU004514"/>
    </source>
</evidence>
<feature type="domain" description="Alanine racemase N-terminal" evidence="5">
    <location>
        <begin position="29"/>
        <end position="220"/>
    </location>
</feature>
<feature type="modified residue" description="N6-(pyridoxal phosphate)lysine" evidence="2 3">
    <location>
        <position position="34"/>
    </location>
</feature>
<evidence type="ECO:0000256" key="1">
    <source>
        <dbReference type="ARBA" id="ARBA00022898"/>
    </source>
</evidence>
<dbReference type="Gene3D" id="3.20.20.10">
    <property type="entry name" value="Alanine racemase"/>
    <property type="match status" value="1"/>
</dbReference>
<organism evidence="6">
    <name type="scientific">candidate division WOR-3 bacterium</name>
    <dbReference type="NCBI Taxonomy" id="2052148"/>
    <lineage>
        <taxon>Bacteria</taxon>
        <taxon>Bacteria division WOR-3</taxon>
    </lineage>
</organism>
<comment type="function">
    <text evidence="2">Pyridoxal 5'-phosphate (PLP)-binding protein, which is involved in PLP homeostasis.</text>
</comment>
<evidence type="ECO:0000259" key="5">
    <source>
        <dbReference type="Pfam" id="PF01168"/>
    </source>
</evidence>
<gene>
    <name evidence="6" type="ORF">ENL43_00785</name>
</gene>
<dbReference type="CDD" id="cd00635">
    <property type="entry name" value="PLPDE_III_YBL036c_like"/>
    <property type="match status" value="1"/>
</dbReference>
<comment type="similarity">
    <text evidence="2 4">Belongs to the pyridoxal phosphate-binding protein YggS/PROSC family.</text>
</comment>
<comment type="caution">
    <text evidence="6">The sequence shown here is derived from an EMBL/GenBank/DDBJ whole genome shotgun (WGS) entry which is preliminary data.</text>
</comment>
<dbReference type="EMBL" id="DRTX01000045">
    <property type="protein sequence ID" value="HHF52883.1"/>
    <property type="molecule type" value="Genomic_DNA"/>
</dbReference>
<dbReference type="InterPro" id="IPR029066">
    <property type="entry name" value="PLP-binding_barrel"/>
</dbReference>
<evidence type="ECO:0000256" key="2">
    <source>
        <dbReference type="HAMAP-Rule" id="MF_02087"/>
    </source>
</evidence>
<keyword evidence="1 2" id="KW-0663">Pyridoxal phosphate</keyword>
<name>A0A7V5HMJ5_UNCW3</name>
<protein>
    <recommendedName>
        <fullName evidence="2">Pyridoxal phosphate homeostasis protein</fullName>
        <shortName evidence="2">PLP homeostasis protein</shortName>
    </recommendedName>
</protein>
<dbReference type="FunFam" id="3.20.20.10:FF:000018">
    <property type="entry name" value="Pyridoxal phosphate homeostasis protein"/>
    <property type="match status" value="1"/>
</dbReference>
<dbReference type="Pfam" id="PF01168">
    <property type="entry name" value="Ala_racemase_N"/>
    <property type="match status" value="1"/>
</dbReference>
<dbReference type="PANTHER" id="PTHR10146:SF14">
    <property type="entry name" value="PYRIDOXAL PHOSPHATE HOMEOSTASIS PROTEIN"/>
    <property type="match status" value="1"/>
</dbReference>